<keyword evidence="4 6" id="KW-1133">Transmembrane helix</keyword>
<comment type="subcellular location">
    <subcellularLocation>
        <location evidence="1">Cell membrane</location>
        <topology evidence="1">Multi-pass membrane protein</topology>
    </subcellularLocation>
</comment>
<gene>
    <name evidence="9" type="ORF">HX018_13065</name>
</gene>
<protein>
    <submittedName>
        <fullName evidence="9">ABC transporter permease</fullName>
    </submittedName>
</protein>
<sequence>MFNSLRHLKRNKLFSFLNILGLTIGISSCWLIYRFVSYELSYEQGIPDKENIYRVLSNFKRDGQDELFGGLSRPIYFHMKQEMDGLENVVPSFRMFVAKIDIPAIAGQDAKQEEPDYLETAVINTVPSYFDMLPYKWLAGDKRTALNDPFQLVLTEKRAKYYFPNLSPREIVGKTIVYNDSLKKTVSGIVENLPFPTEFIGQEFLLLKERAEDKRLASWTNSNGADKVYILVKDKAAAEKALTEIQATVKSKWEEFKAETKPTYEYTRSINFMPIKDSHFASHMNERDADKTSLQVIYGLIGVGVFLLLLACINYINLTTAQLPQRYKEIGIRKTLGGSNKSLVLQMMTETAIIVGLATVLSAFVVQIAMLFLGDLLSEGAKTNSNPLLFIVFIAFVLLTTSVLAGFYPSWIISKVNAVDIFRNKGTVAVGQNRINLRKALIVFQFIIAQIFIVGALIVGQQLKYLVEKDMGFNKDAVILSEIPYKLFEDPNFETKKITLSNELRQIPGVEAVTMGTAPLSPDYSSSHMNYYPKGQLEPISQNIFTKVIDQEYLSFYDLKLSAGAPLLPSDTTNGYIINETAARGYGFKNPQDAIGEIIGQKGYEQRIVGVMKDFHTRDFYSNIEPLALLHSKEQLGDYGIRLSSTNRKEWPQIIEQVKSTWAKFFPEDSFTYKFYDESILAMYKKEQNLYKLTNISTGIAIIISCLGLFGLATITAFQRSKEIGIRKVLGATVSGIVGMLSKDFVKMVILAILIASPIIWWACNKWLQDFVYRIELSWIPFVLGGLFALVAALLTVSYQAIKAAKTNPVDSLRDE</sequence>
<evidence type="ECO:0000256" key="1">
    <source>
        <dbReference type="ARBA" id="ARBA00004651"/>
    </source>
</evidence>
<feature type="transmembrane region" description="Helical" evidence="6">
    <location>
        <begin position="388"/>
        <end position="408"/>
    </location>
</feature>
<evidence type="ECO:0000256" key="5">
    <source>
        <dbReference type="ARBA" id="ARBA00023136"/>
    </source>
</evidence>
<feature type="transmembrane region" description="Helical" evidence="6">
    <location>
        <begin position="296"/>
        <end position="318"/>
    </location>
</feature>
<organism evidence="9 10">
    <name type="scientific">Sphingobacterium hotanense</name>
    <dbReference type="NCBI Taxonomy" id="649196"/>
    <lineage>
        <taxon>Bacteria</taxon>
        <taxon>Pseudomonadati</taxon>
        <taxon>Bacteroidota</taxon>
        <taxon>Sphingobacteriia</taxon>
        <taxon>Sphingobacteriales</taxon>
        <taxon>Sphingobacteriaceae</taxon>
        <taxon>Sphingobacterium</taxon>
    </lineage>
</organism>
<feature type="transmembrane region" description="Helical" evidence="6">
    <location>
        <begin position="351"/>
        <end position="373"/>
    </location>
</feature>
<evidence type="ECO:0000313" key="9">
    <source>
        <dbReference type="EMBL" id="MDM1049167.1"/>
    </source>
</evidence>
<dbReference type="InterPro" id="IPR003838">
    <property type="entry name" value="ABC3_permease_C"/>
</dbReference>
<evidence type="ECO:0000256" key="2">
    <source>
        <dbReference type="ARBA" id="ARBA00022475"/>
    </source>
</evidence>
<proteinExistence type="predicted"/>
<dbReference type="EMBL" id="JACAGK010000038">
    <property type="protein sequence ID" value="MDM1049167.1"/>
    <property type="molecule type" value="Genomic_DNA"/>
</dbReference>
<dbReference type="PANTHER" id="PTHR30572:SF18">
    <property type="entry name" value="ABC-TYPE MACROLIDE FAMILY EXPORT SYSTEM PERMEASE COMPONENT 2"/>
    <property type="match status" value="1"/>
</dbReference>
<feature type="domain" description="ABC3 transporter permease C-terminal" evidence="7">
    <location>
        <begin position="303"/>
        <end position="417"/>
    </location>
</feature>
<evidence type="ECO:0000256" key="3">
    <source>
        <dbReference type="ARBA" id="ARBA00022692"/>
    </source>
</evidence>
<feature type="domain" description="ABC3 transporter permease C-terminal" evidence="7">
    <location>
        <begin position="697"/>
        <end position="809"/>
    </location>
</feature>
<keyword evidence="5 6" id="KW-0472">Membrane</keyword>
<evidence type="ECO:0000259" key="8">
    <source>
        <dbReference type="Pfam" id="PF12704"/>
    </source>
</evidence>
<dbReference type="PANTHER" id="PTHR30572">
    <property type="entry name" value="MEMBRANE COMPONENT OF TRANSPORTER-RELATED"/>
    <property type="match status" value="1"/>
</dbReference>
<feature type="transmembrane region" description="Helical" evidence="6">
    <location>
        <begin position="696"/>
        <end position="718"/>
    </location>
</feature>
<evidence type="ECO:0000256" key="4">
    <source>
        <dbReference type="ARBA" id="ARBA00022989"/>
    </source>
</evidence>
<feature type="transmembrane region" description="Helical" evidence="6">
    <location>
        <begin position="778"/>
        <end position="797"/>
    </location>
</feature>
<reference evidence="9" key="1">
    <citation type="submission" date="2020-06" db="EMBL/GenBank/DDBJ databases">
        <authorList>
            <person name="Dong N."/>
        </authorList>
    </citation>
    <scope>NUCLEOTIDE SEQUENCE</scope>
    <source>
        <strain evidence="9">R1692</strain>
    </source>
</reference>
<name>A0ABT7NPI9_9SPHI</name>
<dbReference type="InterPro" id="IPR050250">
    <property type="entry name" value="Macrolide_Exporter_MacB"/>
</dbReference>
<evidence type="ECO:0000313" key="10">
    <source>
        <dbReference type="Proteomes" id="UP001170954"/>
    </source>
</evidence>
<dbReference type="InterPro" id="IPR025857">
    <property type="entry name" value="MacB_PCD"/>
</dbReference>
<accession>A0ABT7NPI9</accession>
<feature type="transmembrane region" description="Helical" evidence="6">
    <location>
        <begin position="12"/>
        <end position="33"/>
    </location>
</feature>
<feature type="transmembrane region" description="Helical" evidence="6">
    <location>
        <begin position="440"/>
        <end position="459"/>
    </location>
</feature>
<feature type="domain" description="MacB-like periplasmic core" evidence="8">
    <location>
        <begin position="15"/>
        <end position="247"/>
    </location>
</feature>
<evidence type="ECO:0000256" key="6">
    <source>
        <dbReference type="SAM" id="Phobius"/>
    </source>
</evidence>
<reference evidence="9" key="2">
    <citation type="journal article" date="2022" name="Sci. Total Environ.">
        <title>Prevalence, transmission, and molecular epidemiology of tet(X)-positive bacteria among humans, animals, and environmental niches in China: An epidemiological, and genomic-based study.</title>
        <authorList>
            <person name="Dong N."/>
            <person name="Zeng Y."/>
            <person name="Cai C."/>
            <person name="Sun C."/>
            <person name="Lu J."/>
            <person name="Liu C."/>
            <person name="Zhou H."/>
            <person name="Sun Q."/>
            <person name="Shu L."/>
            <person name="Wang H."/>
            <person name="Wang Y."/>
            <person name="Wang S."/>
            <person name="Wu C."/>
            <person name="Chan E.W."/>
            <person name="Chen G."/>
            <person name="Shen Z."/>
            <person name="Chen S."/>
            <person name="Zhang R."/>
        </authorList>
    </citation>
    <scope>NUCLEOTIDE SEQUENCE</scope>
    <source>
        <strain evidence="9">R1692</strain>
    </source>
</reference>
<dbReference type="Pfam" id="PF02687">
    <property type="entry name" value="FtsX"/>
    <property type="match status" value="2"/>
</dbReference>
<dbReference type="Pfam" id="PF12704">
    <property type="entry name" value="MacB_PCD"/>
    <property type="match status" value="1"/>
</dbReference>
<comment type="caution">
    <text evidence="9">The sequence shown here is derived from an EMBL/GenBank/DDBJ whole genome shotgun (WGS) entry which is preliminary data.</text>
</comment>
<dbReference type="RefSeq" id="WP_286651686.1">
    <property type="nucleotide sequence ID" value="NZ_JACAGK010000038.1"/>
</dbReference>
<keyword evidence="3 6" id="KW-0812">Transmembrane</keyword>
<keyword evidence="2" id="KW-1003">Cell membrane</keyword>
<dbReference type="Proteomes" id="UP001170954">
    <property type="component" value="Unassembled WGS sequence"/>
</dbReference>
<keyword evidence="10" id="KW-1185">Reference proteome</keyword>
<dbReference type="PROSITE" id="PS51257">
    <property type="entry name" value="PROKAR_LIPOPROTEIN"/>
    <property type="match status" value="1"/>
</dbReference>
<feature type="transmembrane region" description="Helical" evidence="6">
    <location>
        <begin position="745"/>
        <end position="763"/>
    </location>
</feature>
<evidence type="ECO:0000259" key="7">
    <source>
        <dbReference type="Pfam" id="PF02687"/>
    </source>
</evidence>